<dbReference type="KEGG" id="swd:Swoo_1401"/>
<dbReference type="eggNOG" id="ENOG5032V1H">
    <property type="taxonomic scope" value="Bacteria"/>
</dbReference>
<organism evidence="1 2">
    <name type="scientific">Shewanella woodyi (strain ATCC 51908 / MS32)</name>
    <dbReference type="NCBI Taxonomy" id="392500"/>
    <lineage>
        <taxon>Bacteria</taxon>
        <taxon>Pseudomonadati</taxon>
        <taxon>Pseudomonadota</taxon>
        <taxon>Gammaproteobacteria</taxon>
        <taxon>Alteromonadales</taxon>
        <taxon>Shewanellaceae</taxon>
        <taxon>Shewanella</taxon>
    </lineage>
</organism>
<proteinExistence type="predicted"/>
<dbReference type="AlphaFoldDB" id="B1KJM0"/>
<dbReference type="HOGENOM" id="CLU_088845_0_0_6"/>
<protein>
    <submittedName>
        <fullName evidence="1">Uncharacterized protein</fullName>
    </submittedName>
</protein>
<name>B1KJM0_SHEWM</name>
<gene>
    <name evidence="1" type="ordered locus">Swoo_1401</name>
</gene>
<keyword evidence="2" id="KW-1185">Reference proteome</keyword>
<dbReference type="Proteomes" id="UP000002168">
    <property type="component" value="Chromosome"/>
</dbReference>
<sequence>MINRALNSLENMSTVIEIDFSKRLEIKIDNKQPVGLEDLSLSLLSFNKQFHKFVESETDALTDIGSELLIKEVRKGSIIVELVSQSAPIVPLLWDGGSLAQWASVVQNTCNWLLGKSDNSPKNLTKQDLQEWNKIVEPIAKDNGSQMNINVSDGGKVINQFILSSNEAAAIQNRIGRLVEDIDTPVENRHLKKVMYWYQTKFDRNSDTGNKAIIDDISKSALKVIFENNALKEEMLHPDPSLGKPWQELAFIVDVEVQTVRGKPKMYNVLNYYPEYTFDPDEP</sequence>
<evidence type="ECO:0000313" key="2">
    <source>
        <dbReference type="Proteomes" id="UP000002168"/>
    </source>
</evidence>
<accession>B1KJM0</accession>
<evidence type="ECO:0000313" key="1">
    <source>
        <dbReference type="EMBL" id="ACA85693.1"/>
    </source>
</evidence>
<reference evidence="1 2" key="1">
    <citation type="submission" date="2008-02" db="EMBL/GenBank/DDBJ databases">
        <title>Complete sequence of Shewanella woodyi ATCC 51908.</title>
        <authorList>
            <consortium name="US DOE Joint Genome Institute"/>
            <person name="Copeland A."/>
            <person name="Lucas S."/>
            <person name="Lapidus A."/>
            <person name="Glavina del Rio T."/>
            <person name="Dalin E."/>
            <person name="Tice H."/>
            <person name="Bruce D."/>
            <person name="Goodwin L."/>
            <person name="Pitluck S."/>
            <person name="Sims D."/>
            <person name="Brettin T."/>
            <person name="Detter J.C."/>
            <person name="Han C."/>
            <person name="Kuske C.R."/>
            <person name="Schmutz J."/>
            <person name="Larimer F."/>
            <person name="Land M."/>
            <person name="Hauser L."/>
            <person name="Kyrpides N."/>
            <person name="Lykidis A."/>
            <person name="Zhao J.-S."/>
            <person name="Richardson P."/>
        </authorList>
    </citation>
    <scope>NUCLEOTIDE SEQUENCE [LARGE SCALE GENOMIC DNA]</scope>
    <source>
        <strain evidence="2">ATCC 51908 / MS32</strain>
    </source>
</reference>
<dbReference type="EMBL" id="CP000961">
    <property type="protein sequence ID" value="ACA85693.1"/>
    <property type="molecule type" value="Genomic_DNA"/>
</dbReference>